<proteinExistence type="predicted"/>
<dbReference type="RefSeq" id="WP_151664034.1">
    <property type="nucleotide sequence ID" value="NZ_WBWS01000021.1"/>
</dbReference>
<comment type="caution">
    <text evidence="1">The sequence shown here is derived from an EMBL/GenBank/DDBJ whole genome shotgun (WGS) entry which is preliminary data.</text>
</comment>
<gene>
    <name evidence="1" type="ORF">F9L04_18695</name>
</gene>
<evidence type="ECO:0000313" key="1">
    <source>
        <dbReference type="EMBL" id="KAB2765576.1"/>
    </source>
</evidence>
<sequence>MEMPTTPNNEDGFQNCGYLISTGSFHKRRLFFLSVLPPLLRETPFADESVILSLKWQAGRRAQCAGTSFRFVGNAFQIEIIFSKPIQNSRRALPEAIFPIQL</sequence>
<organism evidence="1 2">
    <name type="scientific">Brucella anthropi</name>
    <name type="common">Ochrobactrum anthropi</name>
    <dbReference type="NCBI Taxonomy" id="529"/>
    <lineage>
        <taxon>Bacteria</taxon>
        <taxon>Pseudomonadati</taxon>
        <taxon>Pseudomonadota</taxon>
        <taxon>Alphaproteobacteria</taxon>
        <taxon>Hyphomicrobiales</taxon>
        <taxon>Brucellaceae</taxon>
        <taxon>Brucella/Ochrobactrum group</taxon>
        <taxon>Brucella</taxon>
    </lineage>
</organism>
<name>A0A6L3Z1R2_BRUAN</name>
<reference evidence="1 2" key="1">
    <citation type="submission" date="2019-09" db="EMBL/GenBank/DDBJ databases">
        <title>Taxonomic organization of the family Brucellaceae based on a phylogenomic approach.</title>
        <authorList>
            <person name="Leclercq S."/>
            <person name="Cloeckaert A."/>
            <person name="Zygmunt M.S."/>
        </authorList>
    </citation>
    <scope>NUCLEOTIDE SEQUENCE [LARGE SCALE GENOMIC DNA]</scope>
    <source>
        <strain evidence="1 2">LMG 3313</strain>
    </source>
</reference>
<protein>
    <submittedName>
        <fullName evidence="1">Uncharacterized protein</fullName>
    </submittedName>
</protein>
<dbReference type="AlphaFoldDB" id="A0A6L3Z1R2"/>
<evidence type="ECO:0000313" key="2">
    <source>
        <dbReference type="Proteomes" id="UP000481876"/>
    </source>
</evidence>
<dbReference type="EMBL" id="WBWS01000021">
    <property type="protein sequence ID" value="KAB2765576.1"/>
    <property type="molecule type" value="Genomic_DNA"/>
</dbReference>
<accession>A0A6L3Z1R2</accession>
<dbReference type="Proteomes" id="UP000481876">
    <property type="component" value="Unassembled WGS sequence"/>
</dbReference>